<proteinExistence type="predicted"/>
<sequence>MSKENLCPKKLLVYALPSIPVVSFLTNKVPWGVSKDFGNFNPFGFALKKKSTTPLAGKSYFEKATPLRANKLPRSLYNNNNEGYSTQINRLRTDIVRIGAMQCISLFCNMGKSMTSQKFDLERDPLMDTHISDELPFVVTLQDGNVLKGSLPRSFEGKYGKILGLKEVELQPLALSALLALTLEEYECILGLPLTNKPPYLYKGQYPSLNLVAKLLKVPE</sequence>
<dbReference type="AlphaFoldDB" id="A0A371FG70"/>
<dbReference type="Proteomes" id="UP000257109">
    <property type="component" value="Unassembled WGS sequence"/>
</dbReference>
<dbReference type="EMBL" id="QJKJ01009215">
    <property type="protein sequence ID" value="RDX77292.1"/>
    <property type="molecule type" value="Genomic_DNA"/>
</dbReference>
<feature type="non-terminal residue" evidence="1">
    <location>
        <position position="1"/>
    </location>
</feature>
<keyword evidence="2" id="KW-1185">Reference proteome</keyword>
<evidence type="ECO:0000313" key="1">
    <source>
        <dbReference type="EMBL" id="RDX77292.1"/>
    </source>
</evidence>
<organism evidence="1 2">
    <name type="scientific">Mucuna pruriens</name>
    <name type="common">Velvet bean</name>
    <name type="synonym">Dolichos pruriens</name>
    <dbReference type="NCBI Taxonomy" id="157652"/>
    <lineage>
        <taxon>Eukaryota</taxon>
        <taxon>Viridiplantae</taxon>
        <taxon>Streptophyta</taxon>
        <taxon>Embryophyta</taxon>
        <taxon>Tracheophyta</taxon>
        <taxon>Spermatophyta</taxon>
        <taxon>Magnoliopsida</taxon>
        <taxon>eudicotyledons</taxon>
        <taxon>Gunneridae</taxon>
        <taxon>Pentapetalae</taxon>
        <taxon>rosids</taxon>
        <taxon>fabids</taxon>
        <taxon>Fabales</taxon>
        <taxon>Fabaceae</taxon>
        <taxon>Papilionoideae</taxon>
        <taxon>50 kb inversion clade</taxon>
        <taxon>NPAAA clade</taxon>
        <taxon>indigoferoid/millettioid clade</taxon>
        <taxon>Phaseoleae</taxon>
        <taxon>Mucuna</taxon>
    </lineage>
</organism>
<protein>
    <submittedName>
        <fullName evidence="1">Uncharacterized protein</fullName>
    </submittedName>
</protein>
<name>A0A371FG70_MUCPR</name>
<accession>A0A371FG70</accession>
<gene>
    <name evidence="1" type="ORF">CR513_42613</name>
</gene>
<comment type="caution">
    <text evidence="1">The sequence shown here is derived from an EMBL/GenBank/DDBJ whole genome shotgun (WGS) entry which is preliminary data.</text>
</comment>
<reference evidence="1" key="1">
    <citation type="submission" date="2018-05" db="EMBL/GenBank/DDBJ databases">
        <title>Draft genome of Mucuna pruriens seed.</title>
        <authorList>
            <person name="Nnadi N.E."/>
            <person name="Vos R."/>
            <person name="Hasami M.H."/>
            <person name="Devisetty U.K."/>
            <person name="Aguiy J.C."/>
        </authorList>
    </citation>
    <scope>NUCLEOTIDE SEQUENCE [LARGE SCALE GENOMIC DNA]</scope>
    <source>
        <strain evidence="1">JCA_2017</strain>
    </source>
</reference>
<evidence type="ECO:0000313" key="2">
    <source>
        <dbReference type="Proteomes" id="UP000257109"/>
    </source>
</evidence>